<dbReference type="RefSeq" id="WP_145647068.1">
    <property type="nucleotide sequence ID" value="NZ_VLLB01000001.1"/>
</dbReference>
<feature type="transmembrane region" description="Helical" evidence="2">
    <location>
        <begin position="61"/>
        <end position="78"/>
    </location>
</feature>
<gene>
    <name evidence="4" type="ORF">IP91_00369</name>
</gene>
<feature type="transmembrane region" description="Helical" evidence="2">
    <location>
        <begin position="337"/>
        <end position="357"/>
    </location>
</feature>
<name>A0A562RJR3_9BURK</name>
<reference evidence="4 5" key="1">
    <citation type="journal article" date="2015" name="Stand. Genomic Sci.">
        <title>Genomic Encyclopedia of Bacterial and Archaeal Type Strains, Phase III: the genomes of soil and plant-associated and newly described type strains.</title>
        <authorList>
            <person name="Whitman W.B."/>
            <person name="Woyke T."/>
            <person name="Klenk H.P."/>
            <person name="Zhou Y."/>
            <person name="Lilburn T.G."/>
            <person name="Beck B.J."/>
            <person name="De Vos P."/>
            <person name="Vandamme P."/>
            <person name="Eisen J.A."/>
            <person name="Garrity G."/>
            <person name="Hugenholtz P."/>
            <person name="Kyrpides N.C."/>
        </authorList>
    </citation>
    <scope>NUCLEOTIDE SEQUENCE [LARGE SCALE GENOMIC DNA]</scope>
    <source>
        <strain evidence="4 5">CGMCC 1.10822</strain>
    </source>
</reference>
<feature type="transmembrane region" description="Helical" evidence="2">
    <location>
        <begin position="425"/>
        <end position="443"/>
    </location>
</feature>
<comment type="caution">
    <text evidence="4">The sequence shown here is derived from an EMBL/GenBank/DDBJ whole genome shotgun (WGS) entry which is preliminary data.</text>
</comment>
<evidence type="ECO:0000256" key="1">
    <source>
        <dbReference type="SAM" id="MobiDB-lite"/>
    </source>
</evidence>
<feature type="transmembrane region" description="Helical" evidence="2">
    <location>
        <begin position="34"/>
        <end position="52"/>
    </location>
</feature>
<dbReference type="AlphaFoldDB" id="A0A562RJR3"/>
<feature type="compositionally biased region" description="Basic and acidic residues" evidence="1">
    <location>
        <begin position="552"/>
        <end position="563"/>
    </location>
</feature>
<evidence type="ECO:0000256" key="2">
    <source>
        <dbReference type="SAM" id="Phobius"/>
    </source>
</evidence>
<dbReference type="EMBL" id="VLLB01000001">
    <property type="protein sequence ID" value="TWI69302.1"/>
    <property type="molecule type" value="Genomic_DNA"/>
</dbReference>
<dbReference type="Pfam" id="PF07916">
    <property type="entry name" value="TraG_N"/>
    <property type="match status" value="1"/>
</dbReference>
<keyword evidence="2" id="KW-1133">Transmembrane helix</keyword>
<evidence type="ECO:0000313" key="4">
    <source>
        <dbReference type="EMBL" id="TWI69302.1"/>
    </source>
</evidence>
<sequence length="950" mass="101681">MDSLTVLAYFNAGELAEQFNAVAALTSSGTMRDMLRTVALVGGLTLLIGLALRRDQEPTEFLRWIVMVSFIQFALLMPKGPVTVLDRTGTQPPVVVANVPMVLGMLAAMSSRVGDTLTRAFEALSALPDDLKFQRHGLMFGNTVLVDTLQAAPVSPVFRDDLTRFVNNCTYYDILSGRIAADALATSGDIWTVMAATSSALRTPIAGAPSGSMVCTDAYALLSQRWNDEIRAVLKTRGRILNPSTINNAAAAALLDSQITASYAELTGIAATASTSLRQNMVLNAVRDSQMIAAQRLDSSSAAIVGATQAQAEMTANLQYMAMARVAERATPRIRSVIEIVCYFVFPIVICLMILAVDHAGKILKFYAMSIVWVQLIPPLYAILNFVMMRAGRPSLVGIATSADTEPAVNLQNIAQLSQQGLSDMAIAGYLTVLLPMIAWALVKSGEVGGAALFSAIGAPAGGAAASAATSLAAGNISQGNVSVDTTSANTVSAHHYDVAPSITSGFARHTTAAGSAIMGPQGVFRFQGNQSSLGFTANFGQKIGNALHQEASGREEVSKRETIAASEQRSAALADRMTLQKAYSEQHGDTHSDETGKASKATSTLAELNQIAETVNERLGLTSGSEIGRKIVGSIVTGVGVKGGIGKLFEARVGADSNTLREAGNREALDAATSFAEDRLKSRGITVDEALSDDFRHSEAFQWGSQLNLQSISSSEAALTKSKEHTENAERAKSEAFSLSRQANVVTDNWLHSSMNYEGYLASRLQQDNRLELFNQLYQSNPELAAKLAAGYLAETNFDVMPILPRVSNELSDVQEADTHLQGRTIASEYKRYGTLASDVESRHEANQAAIRRRGFKDVDQIESKVASAVAKALEEARARSEAEGSQVARRVREGKDASKALLQRGALTGKDRRPDDKPKPGSAADHQDKLHERLYGPDNRSDPRDVKK</sequence>
<evidence type="ECO:0000313" key="5">
    <source>
        <dbReference type="Proteomes" id="UP000318431"/>
    </source>
</evidence>
<dbReference type="Proteomes" id="UP000318431">
    <property type="component" value="Unassembled WGS sequence"/>
</dbReference>
<organism evidence="4 5">
    <name type="scientific">Pseudoduganella lurida</name>
    <dbReference type="NCBI Taxonomy" id="1036180"/>
    <lineage>
        <taxon>Bacteria</taxon>
        <taxon>Pseudomonadati</taxon>
        <taxon>Pseudomonadota</taxon>
        <taxon>Betaproteobacteria</taxon>
        <taxon>Burkholderiales</taxon>
        <taxon>Oxalobacteraceae</taxon>
        <taxon>Telluria group</taxon>
        <taxon>Pseudoduganella</taxon>
    </lineage>
</organism>
<feature type="domain" description="TraG N-terminal Proteobacteria" evidence="3">
    <location>
        <begin position="15"/>
        <end position="459"/>
    </location>
</feature>
<feature type="region of interest" description="Disordered" evidence="1">
    <location>
        <begin position="880"/>
        <end position="950"/>
    </location>
</feature>
<dbReference type="InterPro" id="IPR012931">
    <property type="entry name" value="TraG_N_Proteobacteria"/>
</dbReference>
<feature type="transmembrane region" description="Helical" evidence="2">
    <location>
        <begin position="363"/>
        <end position="384"/>
    </location>
</feature>
<feature type="region of interest" description="Disordered" evidence="1">
    <location>
        <begin position="551"/>
        <end position="603"/>
    </location>
</feature>
<dbReference type="OrthoDB" id="8610629at2"/>
<accession>A0A562RJR3</accession>
<proteinExistence type="predicted"/>
<feature type="compositionally biased region" description="Basic and acidic residues" evidence="1">
    <location>
        <begin position="911"/>
        <end position="950"/>
    </location>
</feature>
<keyword evidence="2" id="KW-0472">Membrane</keyword>
<keyword evidence="2" id="KW-0812">Transmembrane</keyword>
<keyword evidence="5" id="KW-1185">Reference proteome</keyword>
<evidence type="ECO:0000259" key="3">
    <source>
        <dbReference type="Pfam" id="PF07916"/>
    </source>
</evidence>
<feature type="compositionally biased region" description="Basic and acidic residues" evidence="1">
    <location>
        <begin position="585"/>
        <end position="598"/>
    </location>
</feature>
<feature type="transmembrane region" description="Helical" evidence="2">
    <location>
        <begin position="90"/>
        <end position="109"/>
    </location>
</feature>
<protein>
    <submittedName>
        <fullName evidence="4">Conjugal transfer mating pair stabilization protein TraG</fullName>
    </submittedName>
</protein>